<organism evidence="6 7">
    <name type="scientific">Allorhizobium borbori</name>
    <dbReference type="NCBI Taxonomy" id="485907"/>
    <lineage>
        <taxon>Bacteria</taxon>
        <taxon>Pseudomonadati</taxon>
        <taxon>Pseudomonadota</taxon>
        <taxon>Alphaproteobacteria</taxon>
        <taxon>Hyphomicrobiales</taxon>
        <taxon>Rhizobiaceae</taxon>
        <taxon>Rhizobium/Agrobacterium group</taxon>
        <taxon>Allorhizobium</taxon>
    </lineage>
</organism>
<dbReference type="CDD" id="cd07802">
    <property type="entry name" value="ASKHA_NBD_FGGY_EcLyxK-like"/>
    <property type="match status" value="1"/>
</dbReference>
<evidence type="ECO:0000256" key="1">
    <source>
        <dbReference type="ARBA" id="ARBA00009156"/>
    </source>
</evidence>
<proteinExistence type="inferred from homology"/>
<dbReference type="EC" id="2.7.1.53" evidence="6"/>
<dbReference type="RefSeq" id="WP_183794045.1">
    <property type="nucleotide sequence ID" value="NZ_JACIDU010000016.1"/>
</dbReference>
<dbReference type="PIRSF" id="PIRSF000538">
    <property type="entry name" value="GlpK"/>
    <property type="match status" value="1"/>
</dbReference>
<dbReference type="InterPro" id="IPR050406">
    <property type="entry name" value="FGGY_Carb_Kinase"/>
</dbReference>
<gene>
    <name evidence="6" type="ORF">GGQ66_003554</name>
</gene>
<evidence type="ECO:0000256" key="3">
    <source>
        <dbReference type="ARBA" id="ARBA00022777"/>
    </source>
</evidence>
<feature type="domain" description="Carbohydrate kinase FGGY N-terminal" evidence="4">
    <location>
        <begin position="5"/>
        <end position="249"/>
    </location>
</feature>
<dbReference type="InterPro" id="IPR043129">
    <property type="entry name" value="ATPase_NBD"/>
</dbReference>
<evidence type="ECO:0000259" key="5">
    <source>
        <dbReference type="Pfam" id="PF02782"/>
    </source>
</evidence>
<comment type="similarity">
    <text evidence="1">Belongs to the FGGY kinase family.</text>
</comment>
<reference evidence="6 7" key="1">
    <citation type="submission" date="2020-08" db="EMBL/GenBank/DDBJ databases">
        <title>Genomic Encyclopedia of Type Strains, Phase IV (KMG-IV): sequencing the most valuable type-strain genomes for metagenomic binning, comparative biology and taxonomic classification.</title>
        <authorList>
            <person name="Goeker M."/>
        </authorList>
    </citation>
    <scope>NUCLEOTIDE SEQUENCE [LARGE SCALE GENOMIC DNA]</scope>
    <source>
        <strain evidence="6 7">DSM 26385</strain>
    </source>
</reference>
<dbReference type="EMBL" id="JACIDU010000016">
    <property type="protein sequence ID" value="MBB4104971.1"/>
    <property type="molecule type" value="Genomic_DNA"/>
</dbReference>
<comment type="caution">
    <text evidence="6">The sequence shown here is derived from an EMBL/GenBank/DDBJ whole genome shotgun (WGS) entry which is preliminary data.</text>
</comment>
<sequence length="489" mass="52149">MGDLFLAIDAGGTAVKAAVFDANGQLVASRAVDVVTIHRDNGWVERDPEAFWRNTAVAIRELTATVIDPARVAAIACTGFGNGIFLVDEQGNGTRDGIVSVDHRAQSIVDEFHRDGTAADMEAFSGHRIWGGQTIMQLIWLARNEPRVVEKTRWALACKDYIRMRLTGVAASDPTDASGGGLLDLTSGAYDPAYFERLGIGIFNERMPPLVENTGIAGQISPTAATETGLLAGTPVVSAMMDVSACVMGSGVIGSNALTMIAGTWSINAIETDRTVRENPPILNMLHRDRACRLLADGSPTSAANLSWYLAQAAGGAIDVALANALVAASPVTGRRCHFMPFVNGPAPRRGAFVGLVNSDDRGSMLRALYEGVAFQHRRHGETVVNYVAPHRPSIIRLAGGASKSRVWSQIFADICGMPVEVSEGDELGALGAAMCAAVATGHYADLAAAARGMCRVTRTAMPDEAVRPFYEDRYREFLTLDQKLADLF</sequence>
<dbReference type="Gene3D" id="3.30.420.40">
    <property type="match status" value="2"/>
</dbReference>
<dbReference type="InterPro" id="IPR018484">
    <property type="entry name" value="FGGY_N"/>
</dbReference>
<dbReference type="InterPro" id="IPR018485">
    <property type="entry name" value="FGGY_C"/>
</dbReference>
<evidence type="ECO:0000313" key="6">
    <source>
        <dbReference type="EMBL" id="MBB4104971.1"/>
    </source>
</evidence>
<keyword evidence="3 6" id="KW-0418">Kinase</keyword>
<dbReference type="SUPFAM" id="SSF53067">
    <property type="entry name" value="Actin-like ATPase domain"/>
    <property type="match status" value="2"/>
</dbReference>
<dbReference type="Proteomes" id="UP000584824">
    <property type="component" value="Unassembled WGS sequence"/>
</dbReference>
<dbReference type="AlphaFoldDB" id="A0A7W6K635"/>
<evidence type="ECO:0000259" key="4">
    <source>
        <dbReference type="Pfam" id="PF00370"/>
    </source>
</evidence>
<dbReference type="GO" id="GO:0008744">
    <property type="term" value="F:L-xylulokinase activity"/>
    <property type="evidence" value="ECO:0007669"/>
    <property type="project" value="UniProtKB-EC"/>
</dbReference>
<keyword evidence="7" id="KW-1185">Reference proteome</keyword>
<dbReference type="PANTHER" id="PTHR43095">
    <property type="entry name" value="SUGAR KINASE"/>
    <property type="match status" value="1"/>
</dbReference>
<dbReference type="Pfam" id="PF02782">
    <property type="entry name" value="FGGY_C"/>
    <property type="match status" value="1"/>
</dbReference>
<dbReference type="InterPro" id="IPR000577">
    <property type="entry name" value="Carb_kinase_FGGY"/>
</dbReference>
<protein>
    <submittedName>
        <fullName evidence="6">L-xylulokinase</fullName>
        <ecNumber evidence="6">2.7.1.53</ecNumber>
    </submittedName>
</protein>
<dbReference type="Pfam" id="PF00370">
    <property type="entry name" value="FGGY_N"/>
    <property type="match status" value="1"/>
</dbReference>
<evidence type="ECO:0000256" key="2">
    <source>
        <dbReference type="ARBA" id="ARBA00022679"/>
    </source>
</evidence>
<keyword evidence="2 6" id="KW-0808">Transferase</keyword>
<dbReference type="PANTHER" id="PTHR43095:SF3">
    <property type="entry name" value="L-XYLULOSE_3-KETO-L-GULONATE KINASE"/>
    <property type="match status" value="1"/>
</dbReference>
<evidence type="ECO:0000313" key="7">
    <source>
        <dbReference type="Proteomes" id="UP000584824"/>
    </source>
</evidence>
<feature type="domain" description="Carbohydrate kinase FGGY C-terminal" evidence="5">
    <location>
        <begin position="259"/>
        <end position="440"/>
    </location>
</feature>
<name>A0A7W6K635_9HYPH</name>
<accession>A0A7W6K635</accession>